<feature type="region of interest" description="Disordered" evidence="5">
    <location>
        <begin position="575"/>
        <end position="606"/>
    </location>
</feature>
<dbReference type="SMART" id="SM00510">
    <property type="entry name" value="TFS2M"/>
    <property type="match status" value="1"/>
</dbReference>
<dbReference type="InterPro" id="IPR036575">
    <property type="entry name" value="TFIIS_cen_dom_sf"/>
</dbReference>
<evidence type="ECO:0000256" key="2">
    <source>
        <dbReference type="ARBA" id="ARBA00022771"/>
    </source>
</evidence>
<feature type="region of interest" description="Disordered" evidence="5">
    <location>
        <begin position="513"/>
        <end position="543"/>
    </location>
</feature>
<dbReference type="Pfam" id="PF07500">
    <property type="entry name" value="TFIIS_M"/>
    <property type="match status" value="1"/>
</dbReference>
<dbReference type="PANTHER" id="PTHR11477">
    <property type="entry name" value="TRANSCRIPTION FACTOR S-II ZINC FINGER DOMAIN-CONTAINING PROTEIN"/>
    <property type="match status" value="1"/>
</dbReference>
<dbReference type="Gene3D" id="1.10.472.30">
    <property type="entry name" value="Transcription elongation factor S-II, central domain"/>
    <property type="match status" value="1"/>
</dbReference>
<keyword evidence="1" id="KW-0479">Metal-binding</keyword>
<evidence type="ECO:0000313" key="8">
    <source>
        <dbReference type="Proteomes" id="UP000266841"/>
    </source>
</evidence>
<dbReference type="OrthoDB" id="44867at2759"/>
<organism evidence="7 8">
    <name type="scientific">Thalassiosira oceanica</name>
    <name type="common">Marine diatom</name>
    <dbReference type="NCBI Taxonomy" id="159749"/>
    <lineage>
        <taxon>Eukaryota</taxon>
        <taxon>Sar</taxon>
        <taxon>Stramenopiles</taxon>
        <taxon>Ochrophyta</taxon>
        <taxon>Bacillariophyta</taxon>
        <taxon>Coscinodiscophyceae</taxon>
        <taxon>Thalassiosirophycidae</taxon>
        <taxon>Thalassiosirales</taxon>
        <taxon>Thalassiosiraceae</taxon>
        <taxon>Thalassiosira</taxon>
    </lineage>
</organism>
<reference evidence="7 8" key="1">
    <citation type="journal article" date="2012" name="Genome Biol.">
        <title>Genome and low-iron response of an oceanic diatom adapted to chronic iron limitation.</title>
        <authorList>
            <person name="Lommer M."/>
            <person name="Specht M."/>
            <person name="Roy A.S."/>
            <person name="Kraemer L."/>
            <person name="Andreson R."/>
            <person name="Gutowska M.A."/>
            <person name="Wolf J."/>
            <person name="Bergner S.V."/>
            <person name="Schilhabel M.B."/>
            <person name="Klostermeier U.C."/>
            <person name="Beiko R.G."/>
            <person name="Rosenstiel P."/>
            <person name="Hippler M."/>
            <person name="Laroche J."/>
        </authorList>
    </citation>
    <scope>NUCLEOTIDE SEQUENCE [LARGE SCALE GENOMIC DNA]</scope>
    <source>
        <strain evidence="7 8">CCMP1005</strain>
    </source>
</reference>
<evidence type="ECO:0000256" key="4">
    <source>
        <dbReference type="ARBA" id="ARBA00023242"/>
    </source>
</evidence>
<feature type="compositionally biased region" description="Acidic residues" evidence="5">
    <location>
        <begin position="580"/>
        <end position="599"/>
    </location>
</feature>
<comment type="caution">
    <text evidence="7">The sequence shown here is derived from an EMBL/GenBank/DDBJ whole genome shotgun (WGS) entry which is preliminary data.</text>
</comment>
<keyword evidence="3" id="KW-0862">Zinc</keyword>
<keyword evidence="4" id="KW-0539">Nucleus</keyword>
<keyword evidence="8" id="KW-1185">Reference proteome</keyword>
<accession>K0SPP6</accession>
<dbReference type="Proteomes" id="UP000266841">
    <property type="component" value="Unassembled WGS sequence"/>
</dbReference>
<dbReference type="GO" id="GO:0008270">
    <property type="term" value="F:zinc ion binding"/>
    <property type="evidence" value="ECO:0007669"/>
    <property type="project" value="UniProtKB-KW"/>
</dbReference>
<proteinExistence type="predicted"/>
<feature type="region of interest" description="Disordered" evidence="5">
    <location>
        <begin position="413"/>
        <end position="442"/>
    </location>
</feature>
<dbReference type="PANTHER" id="PTHR11477:SF0">
    <property type="entry name" value="IP08861P-RELATED"/>
    <property type="match status" value="1"/>
</dbReference>
<evidence type="ECO:0000259" key="6">
    <source>
        <dbReference type="PROSITE" id="PS51321"/>
    </source>
</evidence>
<dbReference type="PROSITE" id="PS51321">
    <property type="entry name" value="TFIIS_CENTRAL"/>
    <property type="match status" value="1"/>
</dbReference>
<dbReference type="InterPro" id="IPR003618">
    <property type="entry name" value="TFIIS_cen_dom"/>
</dbReference>
<feature type="region of interest" description="Disordered" evidence="5">
    <location>
        <begin position="2089"/>
        <end position="2138"/>
    </location>
</feature>
<evidence type="ECO:0000256" key="5">
    <source>
        <dbReference type="SAM" id="MobiDB-lite"/>
    </source>
</evidence>
<dbReference type="eggNOG" id="KOG1634">
    <property type="taxonomic scope" value="Eukaryota"/>
</dbReference>
<dbReference type="EMBL" id="AGNL01013416">
    <property type="protein sequence ID" value="EJK67280.1"/>
    <property type="molecule type" value="Genomic_DNA"/>
</dbReference>
<gene>
    <name evidence="7" type="ORF">THAOC_11713</name>
</gene>
<evidence type="ECO:0000313" key="7">
    <source>
        <dbReference type="EMBL" id="EJK67280.1"/>
    </source>
</evidence>
<dbReference type="GO" id="GO:0006351">
    <property type="term" value="P:DNA-templated transcription"/>
    <property type="evidence" value="ECO:0007669"/>
    <property type="project" value="InterPro"/>
</dbReference>
<protein>
    <recommendedName>
        <fullName evidence="6">TFIIS central domain-containing protein</fullName>
    </recommendedName>
</protein>
<evidence type="ECO:0000256" key="1">
    <source>
        <dbReference type="ARBA" id="ARBA00022723"/>
    </source>
</evidence>
<sequence>MMEDDKSEPAGSRSEIPHASPDIPIGTGYAASGSGPGKPWSANFRTKAEMEKWSNSLVGRWWEVFWEPDGDGDGEEQVPEKVGVEQAAKGENKQPATIAPTEKSAERYTLTYTTPSLGLSLQLNMSTGRIFVSAVGPMAPHSTSIEQNDTIVAIAGKAVQKLNGKEGFGRVVDVLRKEARPVQVTFERSASQKSVGQAIGARELAGEHDLNYPAYPADGLPVGWLQREVPAVGGSLDVSRVRAEKQEVSKPLTSHPASGELVQHIGVRSSISAVSGANDSVALAAGIASNMANSSAPLDAATLDTAEVLVNHTSASVAAMASEKNSNTGVELPLAKKAKPTEYKYYSPIMSYKFNSMSDVKRYLACLEIVRERRPGGRTNHNAGENEEVDAMREYQVESVEVPRAQDHVDDLNLSSQQQRKRQHQADEDSSVEDEKKPGQDDAVDWYDARILQYIAPDNDHASGQFVVHFLGDLESTTYTMELGPRIVRASARAWAKRTLKLLYCQVDLWNESDGGRTSNHGQKNIEGTLPPSTDMPADDEPIREMHAGDFGAKDESLSEYRRLLREQHYLATKINAAGDDGEEGDEEDDPANSEDDENGPGPAVNSCFVAHLTNALKENEKAVDFLSKESSTSSTVGNLPLELYAKVSRVMKTSESDQPTSFDKGNLLMFLVNSSQYLYNLLRHEPTREMAVRQQYESNKGRKKRRVQTPTAAIMDSTTFQTLSSNALVSTKALSKLLTPLLANKSTSQRTRKNVNDNQEPAVTSRMVDVVSKLYQLWKSVTDWVDNAEDMVNAISKRVYTFEQVEGMSQSLVTVPLVLFDMSSLSNKLTSKLSRARFFEMEAWSAVKSSTQIPVLGSASAGGEDDCLAALSRLKIEATSGQHMKNIDPLSRCTSSSSGTLSSSLTRAVIDDAIVTRQWVLDLNQAKSHRERITFVQDIIERWNALPSLPTPPFDGLEGGIANLSAALAANTRDSITVLSSSCFSYSHIIGNAEARLLNSTIADNTSEQDARLRSKEGVALALLELTRLPILSVVEEKLHLRHELLDWNNRVKDIMTASAVSKISYSQIENLYRQLMSILALKTDRRIELCQNIKPCTMIEGQMKLFAASEESLICPATSAWARTQFNKSSKWIEGYNDVMDIINSQSNSAPGVSSPPPLSSSTGRLVEVQRIRNLLSEHGELACAFQTSYAELQSMHQAATQWETMIDQVLTTDTLTLSERCQQLTVASQSRPRGIMLDPSCDAIDEWRKLLTWPLDLERGVGELTSKLLSRTASTQLPGEGVEIELMSLVNDCLGQLIVAGKDLFKTTTKFLGELKNQVLCSFPSTGQSLNPDAILRTSKHGPKVLGIIHRDSGGSVKAVTSAFWKLLCIKFVDHLKCVGSFANSCDLSDAKALISLCPVGSQSPIDTSADLLKLKKFVSDAERLRNEFSLEIAQASTFLQSNCFENEAGIRTCMLKLKDLQSDFEDPQLALAVILLRHLKCEDSLATMIRKLAWLTDMLAHGGVFDDNAHAPSDDGGRIHICELKKLHDSIPLAIDSEKTAPAGVAADSELLRMCIQVKRTFDRARLWQQRVGAVLKDTNSGDDVMTLDGLAAIAMDPILSKVILPEHESIKDVMANANQLRERLYEELFTHEYAGNSIDVNNTQLPDGSSLIAENREFVLYRFTGSQMYHKLSAKLRSLNDIAKGLTALTPEKACLKWMTKLHGWLERMQASLSQSGHLFVIKIEQALTLLEEGHSALFSLYDEVQSLLRQAKISVHVNPQGISVLSMKGGLQTLGLCFLRWVAILYDCLNSDVEREDAWKTEVFRLSSMFSSYETESVVPGGSVLNTVFRGADRFYDTAQGLAKELNELIIHDSDIESSLSKLRTKMTENEPFQRSLKAELIAAEERQFLLENEEFEYPNRFNLLDSLMDNVPSIQEYDVDENDYDQMIPGEESVRDKSRNFIEKSILTGIETMGFCQDDTEARDFCSLLAWKIEDHCFNVYHSDPTASISPEYKNKVRSLRFNLQDPKNPSLCARVIVGDMSIDELIDASAEDLASSALKEKRQAVHQKAIKNVVLVGEHSKDPPAMSSDLASKIRMIESMSGKKRSDLGGQESIVGNTDPNNGEEEEDDDDVSVGQDKEESPTISIPHGAAQPNAVLASLAPPPMQKNSRDSWGAYDPSSVPQSGEYIKSKTGSDQFRITISKLKLSFMTKISTVASCRYNLDRILPSTLVEKGRLPVDEFSKFVHEKQRVENLFLHF</sequence>
<name>K0SPP6_THAOC</name>
<dbReference type="GO" id="GO:0005634">
    <property type="term" value="C:nucleus"/>
    <property type="evidence" value="ECO:0007669"/>
    <property type="project" value="TreeGrafter"/>
</dbReference>
<evidence type="ECO:0000256" key="3">
    <source>
        <dbReference type="ARBA" id="ARBA00022833"/>
    </source>
</evidence>
<feature type="region of interest" description="Disordered" evidence="5">
    <location>
        <begin position="1"/>
        <end position="43"/>
    </location>
</feature>
<dbReference type="OMA" id="FEMEAWS"/>
<feature type="compositionally biased region" description="Acidic residues" evidence="5">
    <location>
        <begin position="2110"/>
        <end position="2120"/>
    </location>
</feature>
<keyword evidence="2" id="KW-0863">Zinc-finger</keyword>
<feature type="domain" description="TFIIS central" evidence="6">
    <location>
        <begin position="1941"/>
        <end position="2069"/>
    </location>
</feature>
<dbReference type="SUPFAM" id="SSF46942">
    <property type="entry name" value="Elongation factor TFIIS domain 2"/>
    <property type="match status" value="1"/>
</dbReference>